<feature type="transmembrane region" description="Helical" evidence="3">
    <location>
        <begin position="109"/>
        <end position="132"/>
    </location>
</feature>
<keyword evidence="5" id="KW-1185">Reference proteome</keyword>
<evidence type="ECO:0000256" key="2">
    <source>
        <dbReference type="RuleBase" id="RU003750"/>
    </source>
</evidence>
<dbReference type="EMBL" id="MCRJ01000048">
    <property type="protein sequence ID" value="ODN70488.1"/>
    <property type="molecule type" value="Genomic_DNA"/>
</dbReference>
<keyword evidence="1 2" id="KW-0808">Transferase</keyword>
<evidence type="ECO:0000256" key="1">
    <source>
        <dbReference type="ARBA" id="ARBA00022679"/>
    </source>
</evidence>
<dbReference type="GO" id="GO:0016780">
    <property type="term" value="F:phosphotransferase activity, for other substituted phosphate groups"/>
    <property type="evidence" value="ECO:0007669"/>
    <property type="project" value="InterPro"/>
</dbReference>
<reference evidence="4 5" key="1">
    <citation type="submission" date="2016-07" db="EMBL/GenBank/DDBJ databases">
        <title>Draft Genome Sequence of Methylobrevis pamukkalensis PK2.</title>
        <authorList>
            <person name="Vasilenko O.V."/>
            <person name="Doronina N.V."/>
            <person name="Shmareva M.N."/>
            <person name="Tarlachkov S.V."/>
            <person name="Mustakhimov I."/>
            <person name="Trotsenko Y.A."/>
        </authorList>
    </citation>
    <scope>NUCLEOTIDE SEQUENCE [LARGE SCALE GENOMIC DNA]</scope>
    <source>
        <strain evidence="4 5">PK2</strain>
    </source>
</reference>
<dbReference type="Gene3D" id="1.20.120.1760">
    <property type="match status" value="1"/>
</dbReference>
<dbReference type="PROSITE" id="PS00379">
    <property type="entry name" value="CDP_ALCOHOL_P_TRANSF"/>
    <property type="match status" value="1"/>
</dbReference>
<dbReference type="PATRIC" id="fig|1439726.3.peg.2286"/>
<feature type="transmembrane region" description="Helical" evidence="3">
    <location>
        <begin position="36"/>
        <end position="60"/>
    </location>
</feature>
<dbReference type="GO" id="GO:0008654">
    <property type="term" value="P:phospholipid biosynthetic process"/>
    <property type="evidence" value="ECO:0007669"/>
    <property type="project" value="InterPro"/>
</dbReference>
<dbReference type="InterPro" id="IPR048254">
    <property type="entry name" value="CDP_ALCOHOL_P_TRANSF_CS"/>
</dbReference>
<name>A0A1E3H2D5_9HYPH</name>
<evidence type="ECO:0000313" key="4">
    <source>
        <dbReference type="EMBL" id="ODN70488.1"/>
    </source>
</evidence>
<evidence type="ECO:0000313" key="5">
    <source>
        <dbReference type="Proteomes" id="UP000094622"/>
    </source>
</evidence>
<dbReference type="Proteomes" id="UP000094622">
    <property type="component" value="Unassembled WGS sequence"/>
</dbReference>
<dbReference type="RefSeq" id="WP_069306861.1">
    <property type="nucleotide sequence ID" value="NZ_MCRJ01000048.1"/>
</dbReference>
<dbReference type="AlphaFoldDB" id="A0A1E3H2D5"/>
<comment type="caution">
    <text evidence="4">The sequence shown here is derived from an EMBL/GenBank/DDBJ whole genome shotgun (WGS) entry which is preliminary data.</text>
</comment>
<proteinExistence type="inferred from homology"/>
<keyword evidence="3" id="KW-1133">Transmembrane helix</keyword>
<keyword evidence="3" id="KW-0472">Membrane</keyword>
<evidence type="ECO:0000256" key="3">
    <source>
        <dbReference type="SAM" id="Phobius"/>
    </source>
</evidence>
<comment type="similarity">
    <text evidence="2">Belongs to the CDP-alcohol phosphatidyltransferase class-I family.</text>
</comment>
<keyword evidence="3" id="KW-0812">Transmembrane</keyword>
<dbReference type="GO" id="GO:0016020">
    <property type="term" value="C:membrane"/>
    <property type="evidence" value="ECO:0007669"/>
    <property type="project" value="InterPro"/>
</dbReference>
<gene>
    <name evidence="4" type="primary">ynjF</name>
    <name evidence="4" type="ORF">A6302_02164</name>
</gene>
<organism evidence="4 5">
    <name type="scientific">Methylobrevis pamukkalensis</name>
    <dbReference type="NCBI Taxonomy" id="1439726"/>
    <lineage>
        <taxon>Bacteria</taxon>
        <taxon>Pseudomonadati</taxon>
        <taxon>Pseudomonadota</taxon>
        <taxon>Alphaproteobacteria</taxon>
        <taxon>Hyphomicrobiales</taxon>
        <taxon>Pleomorphomonadaceae</taxon>
        <taxon>Methylobrevis</taxon>
    </lineage>
</organism>
<accession>A0A1E3H2D5</accession>
<dbReference type="OrthoDB" id="9790577at2"/>
<dbReference type="Pfam" id="PF01066">
    <property type="entry name" value="CDP-OH_P_transf"/>
    <property type="match status" value="1"/>
</dbReference>
<dbReference type="InterPro" id="IPR043130">
    <property type="entry name" value="CDP-OH_PTrfase_TM_dom"/>
</dbReference>
<feature type="transmembrane region" description="Helical" evidence="3">
    <location>
        <begin position="148"/>
        <end position="167"/>
    </location>
</feature>
<protein>
    <submittedName>
        <fullName evidence="4">Inner membrane protein YnjF</fullName>
    </submittedName>
</protein>
<feature type="transmembrane region" description="Helical" evidence="3">
    <location>
        <begin position="81"/>
        <end position="103"/>
    </location>
</feature>
<sequence length="201" mass="20470">MFDARLRPLIDPPLDRIAGRLHRAGISADAVTVAGFALGAGAALAIVFGQFLIAFALIAANRLADGLDGALARCVGATDRGGYLDIVLDFAFYGLVPLAFAVHDPPANALAAGALLTAFYINGAAFLAFAIMAQKRGLTSEAQGKKSLFYVAGLAEGAETVAVFLVMTALPGWFAALACAFAALTALSAAARIVAGATALR</sequence>
<dbReference type="InterPro" id="IPR000462">
    <property type="entry name" value="CDP-OH_P_trans"/>
</dbReference>
<feature type="transmembrane region" description="Helical" evidence="3">
    <location>
        <begin position="173"/>
        <end position="195"/>
    </location>
</feature>